<dbReference type="EMBL" id="UINC01165305">
    <property type="protein sequence ID" value="SVD66623.1"/>
    <property type="molecule type" value="Genomic_DNA"/>
</dbReference>
<accession>A0A382X6Q0</accession>
<dbReference type="AlphaFoldDB" id="A0A382X6Q0"/>
<name>A0A382X6Q0_9ZZZZ</name>
<sequence>MLTVRSGETVSNCEGFPRREFLRVGTLG</sequence>
<organism evidence="1">
    <name type="scientific">marine metagenome</name>
    <dbReference type="NCBI Taxonomy" id="408172"/>
    <lineage>
        <taxon>unclassified sequences</taxon>
        <taxon>metagenomes</taxon>
        <taxon>ecological metagenomes</taxon>
    </lineage>
</organism>
<reference evidence="1" key="1">
    <citation type="submission" date="2018-05" db="EMBL/GenBank/DDBJ databases">
        <authorList>
            <person name="Lanie J.A."/>
            <person name="Ng W.-L."/>
            <person name="Kazmierczak K.M."/>
            <person name="Andrzejewski T.M."/>
            <person name="Davidsen T.M."/>
            <person name="Wayne K.J."/>
            <person name="Tettelin H."/>
            <person name="Glass J.I."/>
            <person name="Rusch D."/>
            <person name="Podicherti R."/>
            <person name="Tsui H.-C.T."/>
            <person name="Winkler M.E."/>
        </authorList>
    </citation>
    <scope>NUCLEOTIDE SEQUENCE</scope>
</reference>
<gene>
    <name evidence="1" type="ORF">METZ01_LOCUS419477</name>
</gene>
<evidence type="ECO:0000313" key="1">
    <source>
        <dbReference type="EMBL" id="SVD66623.1"/>
    </source>
</evidence>
<proteinExistence type="predicted"/>
<protein>
    <submittedName>
        <fullName evidence="1">Uncharacterized protein</fullName>
    </submittedName>
</protein>
<feature type="non-terminal residue" evidence="1">
    <location>
        <position position="28"/>
    </location>
</feature>